<feature type="transmembrane region" description="Helical" evidence="1">
    <location>
        <begin position="396"/>
        <end position="418"/>
    </location>
</feature>
<feature type="transmembrane region" description="Helical" evidence="1">
    <location>
        <begin position="365"/>
        <end position="384"/>
    </location>
</feature>
<keyword evidence="3" id="KW-1185">Reference proteome</keyword>
<feature type="transmembrane region" description="Helical" evidence="1">
    <location>
        <begin position="174"/>
        <end position="197"/>
    </location>
</feature>
<dbReference type="KEGG" id="gfm:Enr17x_12260"/>
<dbReference type="Pfam" id="PF13197">
    <property type="entry name" value="DUF4013"/>
    <property type="match status" value="1"/>
</dbReference>
<evidence type="ECO:0000313" key="2">
    <source>
        <dbReference type="EMBL" id="QDV49209.1"/>
    </source>
</evidence>
<dbReference type="InterPro" id="IPR025098">
    <property type="entry name" value="DUF4013"/>
</dbReference>
<evidence type="ECO:0008006" key="4">
    <source>
        <dbReference type="Google" id="ProtNLM"/>
    </source>
</evidence>
<name>A0A518I830_9PLAN</name>
<feature type="transmembrane region" description="Helical" evidence="1">
    <location>
        <begin position="217"/>
        <end position="235"/>
    </location>
</feature>
<keyword evidence="1" id="KW-1133">Transmembrane helix</keyword>
<dbReference type="EMBL" id="CP037452">
    <property type="protein sequence ID" value="QDV49209.1"/>
    <property type="molecule type" value="Genomic_DNA"/>
</dbReference>
<keyword evidence="1" id="KW-0472">Membrane</keyword>
<evidence type="ECO:0000313" key="3">
    <source>
        <dbReference type="Proteomes" id="UP000318313"/>
    </source>
</evidence>
<evidence type="ECO:0000256" key="1">
    <source>
        <dbReference type="SAM" id="Phobius"/>
    </source>
</evidence>
<feature type="transmembrane region" description="Helical" evidence="1">
    <location>
        <begin position="319"/>
        <end position="344"/>
    </location>
</feature>
<dbReference type="Proteomes" id="UP000318313">
    <property type="component" value="Chromosome"/>
</dbReference>
<gene>
    <name evidence="2" type="ORF">Enr17x_12260</name>
</gene>
<protein>
    <recommendedName>
        <fullName evidence="4">DUF4013 domain-containing protein</fullName>
    </recommendedName>
</protein>
<dbReference type="AlphaFoldDB" id="A0A518I830"/>
<proteinExistence type="predicted"/>
<feature type="transmembrane region" description="Helical" evidence="1">
    <location>
        <begin position="285"/>
        <end position="307"/>
    </location>
</feature>
<accession>A0A518I830</accession>
<keyword evidence="1" id="KW-0812">Transmembrane</keyword>
<feature type="transmembrane region" description="Helical" evidence="1">
    <location>
        <begin position="120"/>
        <end position="153"/>
    </location>
</feature>
<feature type="transmembrane region" description="Helical" evidence="1">
    <location>
        <begin position="438"/>
        <end position="458"/>
    </location>
</feature>
<dbReference type="OrthoDB" id="267627at2"/>
<reference evidence="2 3" key="1">
    <citation type="submission" date="2019-03" db="EMBL/GenBank/DDBJ databases">
        <title>Deep-cultivation of Planctomycetes and their phenomic and genomic characterization uncovers novel biology.</title>
        <authorList>
            <person name="Wiegand S."/>
            <person name="Jogler M."/>
            <person name="Boedeker C."/>
            <person name="Pinto D."/>
            <person name="Vollmers J."/>
            <person name="Rivas-Marin E."/>
            <person name="Kohn T."/>
            <person name="Peeters S.H."/>
            <person name="Heuer A."/>
            <person name="Rast P."/>
            <person name="Oberbeckmann S."/>
            <person name="Bunk B."/>
            <person name="Jeske O."/>
            <person name="Meyerdierks A."/>
            <person name="Storesund J.E."/>
            <person name="Kallscheuer N."/>
            <person name="Luecker S."/>
            <person name="Lage O.M."/>
            <person name="Pohl T."/>
            <person name="Merkel B.J."/>
            <person name="Hornburger P."/>
            <person name="Mueller R.-W."/>
            <person name="Bruemmer F."/>
            <person name="Labrenz M."/>
            <person name="Spormann A.M."/>
            <person name="Op den Camp H."/>
            <person name="Overmann J."/>
            <person name="Amann R."/>
            <person name="Jetten M.S.M."/>
            <person name="Mascher T."/>
            <person name="Medema M.H."/>
            <person name="Devos D.P."/>
            <person name="Kaster A.-K."/>
            <person name="Ovreas L."/>
            <person name="Rohde M."/>
            <person name="Galperin M.Y."/>
            <person name="Jogler C."/>
        </authorList>
    </citation>
    <scope>NUCLEOTIDE SEQUENCE [LARGE SCALE GENOMIC DNA]</scope>
    <source>
        <strain evidence="2 3">Enr17</strain>
    </source>
</reference>
<organism evidence="2 3">
    <name type="scientific">Gimesia fumaroli</name>
    <dbReference type="NCBI Taxonomy" id="2527976"/>
    <lineage>
        <taxon>Bacteria</taxon>
        <taxon>Pseudomonadati</taxon>
        <taxon>Planctomycetota</taxon>
        <taxon>Planctomycetia</taxon>
        <taxon>Planctomycetales</taxon>
        <taxon>Planctomycetaceae</taxon>
        <taxon>Gimesia</taxon>
    </lineage>
</organism>
<sequence length="476" mass="52394">MSLLLDTPKKSGIIWTYLFAGSTLKMHADSGDAVHLRSKPRVSGSQLEHLVTDHATQENDSEGAQGASFVTACELSDFLPDGSETESAKTEIDQFYPDEVVGNIPPFPHLFRHPIKAAFWLMRMAFGIACLVLFLAVIAAIPIVNFIALGYLLDVEGRVARTGKIRLAFPLLDIAPRLGTIVIGIGLWLIPLLLLAGAAADARLVDPGGQSDQTLHFLNRVTSIVIAIHLCLALARGGSFSCFIRPLKNLLWFLKQLRAGDYFEQAALNVSDFVASLKLGQNFSLGLRGFLGAFLWLVIPSLMFSAASAPEGGQGAPVLITLLGGLSLVIVLGWLPLLQAHFAAENRFRAMFELGTVRRKFKRAPLAWMMALIVVYVLSLPLYLFKVAALPRDAVWGITLIFVATIYPTKLLLGWVYFRASSRTKNAWFGWRWLGRTIVLPLLAVYVFLLFFTQFIGIHGSGVLLEHHVFLLPIPY</sequence>